<dbReference type="InterPro" id="IPR052157">
    <property type="entry name" value="BCAA_transport_permease"/>
</dbReference>
<keyword evidence="2" id="KW-0813">Transport</keyword>
<comment type="similarity">
    <text evidence="8">Belongs to the binding-protein-dependent transport system permease family. LivHM subfamily.</text>
</comment>
<dbReference type="CDD" id="cd06582">
    <property type="entry name" value="TM_PBP1_LivH_like"/>
    <property type="match status" value="1"/>
</dbReference>
<feature type="transmembrane region" description="Helical" evidence="9">
    <location>
        <begin position="42"/>
        <end position="62"/>
    </location>
</feature>
<protein>
    <submittedName>
        <fullName evidence="10">ABC transporter permease</fullName>
    </submittedName>
</protein>
<dbReference type="CDD" id="cd06581">
    <property type="entry name" value="TM_PBP1_LivM_like"/>
    <property type="match status" value="1"/>
</dbReference>
<evidence type="ECO:0000256" key="4">
    <source>
        <dbReference type="ARBA" id="ARBA00022692"/>
    </source>
</evidence>
<evidence type="ECO:0000256" key="7">
    <source>
        <dbReference type="ARBA" id="ARBA00023136"/>
    </source>
</evidence>
<feature type="transmembrane region" description="Helical" evidence="9">
    <location>
        <begin position="196"/>
        <end position="216"/>
    </location>
</feature>
<feature type="transmembrane region" description="Helical" evidence="9">
    <location>
        <begin position="509"/>
        <end position="530"/>
    </location>
</feature>
<feature type="transmembrane region" description="Helical" evidence="9">
    <location>
        <begin position="12"/>
        <end position="35"/>
    </location>
</feature>
<feature type="transmembrane region" description="Helical" evidence="9">
    <location>
        <begin position="550"/>
        <end position="571"/>
    </location>
</feature>
<feature type="transmembrane region" description="Helical" evidence="9">
    <location>
        <begin position="261"/>
        <end position="284"/>
    </location>
</feature>
<dbReference type="PANTHER" id="PTHR11795:SF442">
    <property type="entry name" value="ABC TRANSPORTER ATP-BINDING PROTEIN"/>
    <property type="match status" value="1"/>
</dbReference>
<proteinExistence type="inferred from homology"/>
<evidence type="ECO:0000256" key="8">
    <source>
        <dbReference type="ARBA" id="ARBA00037998"/>
    </source>
</evidence>
<feature type="transmembrane region" description="Helical" evidence="9">
    <location>
        <begin position="68"/>
        <end position="91"/>
    </location>
</feature>
<keyword evidence="11" id="KW-1185">Reference proteome</keyword>
<dbReference type="RefSeq" id="WP_207418264.1">
    <property type="nucleotide sequence ID" value="NZ_CP061177.1"/>
</dbReference>
<feature type="transmembrane region" description="Helical" evidence="9">
    <location>
        <begin position="150"/>
        <end position="167"/>
    </location>
</feature>
<feature type="transmembrane region" description="Helical" evidence="9">
    <location>
        <begin position="313"/>
        <end position="332"/>
    </location>
</feature>
<feature type="transmembrane region" description="Helical" evidence="9">
    <location>
        <begin position="583"/>
        <end position="607"/>
    </location>
</feature>
<keyword evidence="4 9" id="KW-0812">Transmembrane</keyword>
<dbReference type="EMBL" id="JACTNG010000008">
    <property type="protein sequence ID" value="MBO1080346.1"/>
    <property type="molecule type" value="Genomic_DNA"/>
</dbReference>
<dbReference type="InterPro" id="IPR043428">
    <property type="entry name" value="LivM-like"/>
</dbReference>
<evidence type="ECO:0000256" key="5">
    <source>
        <dbReference type="ARBA" id="ARBA00022970"/>
    </source>
</evidence>
<comment type="subcellular location">
    <subcellularLocation>
        <location evidence="1">Cell membrane</location>
        <topology evidence="1">Multi-pass membrane protein</topology>
    </subcellularLocation>
</comment>
<keyword evidence="7 9" id="KW-0472">Membrane</keyword>
<gene>
    <name evidence="10" type="ORF">IAI61_14995</name>
</gene>
<feature type="transmembrane region" description="Helical" evidence="9">
    <location>
        <begin position="228"/>
        <end position="254"/>
    </location>
</feature>
<evidence type="ECO:0000256" key="9">
    <source>
        <dbReference type="SAM" id="Phobius"/>
    </source>
</evidence>
<evidence type="ECO:0000313" key="10">
    <source>
        <dbReference type="EMBL" id="MBO1080346.1"/>
    </source>
</evidence>
<feature type="transmembrane region" description="Helical" evidence="9">
    <location>
        <begin position="417"/>
        <end position="438"/>
    </location>
</feature>
<keyword evidence="5" id="KW-0029">Amino-acid transport</keyword>
<name>A0ABS3KVK4_9PROT</name>
<evidence type="ECO:0000256" key="6">
    <source>
        <dbReference type="ARBA" id="ARBA00022989"/>
    </source>
</evidence>
<dbReference type="Proteomes" id="UP001518989">
    <property type="component" value="Unassembled WGS sequence"/>
</dbReference>
<dbReference type="PANTHER" id="PTHR11795">
    <property type="entry name" value="BRANCHED-CHAIN AMINO ACID TRANSPORT SYSTEM PERMEASE PROTEIN LIVH"/>
    <property type="match status" value="1"/>
</dbReference>
<comment type="caution">
    <text evidence="10">The sequence shown here is derived from an EMBL/GenBank/DDBJ whole genome shotgun (WGS) entry which is preliminary data.</text>
</comment>
<evidence type="ECO:0000256" key="2">
    <source>
        <dbReference type="ARBA" id="ARBA00022448"/>
    </source>
</evidence>
<sequence length="612" mass="63717">MDQLVLQGLNGLASASSLFLVAAGLTVIFGVSRIVNFAHGSLYMLGAYLGWTLTTQGPLAQLGGHTGFWGGVLLAALATGAIGAAIEFLVLRRIYRAPELFQLLATFAMVLIVQDLTLLAWGPQDLLGPRAPGLRGATEILGLRFPRYELFLIAVGPAVLGLLWLLFHRTRFGILLRAATEDREMVAALGVDQRRLFTSVFALGAALAGLAGALQLPREAVNLHMDMAVIVEAFVVVVIGGLGSLGGAALAALLIGELQAFGILVFPRITLVLASLVMALVLVLRPHGLLGRKPSGLLPAAVPAAPLPHAPGWLAWAGGVALAALLALPPLLGDYPLSILADMAAMVLFAASLHLIMGPGGMASFGHAAYFGAGAYAAALLAKHLGAPMEAGLALAPFAAGLVGLVFGWFCVRLSGVYSAMLTLAFAQIAWSAAFQWVEVTGGDNGILGVWPSDWARGKLAFWYLSLMLCGLGVVALRQVLFSPFGMALRAQRDSPLRAEAIGIDTFQVRWAAFALAAAAAGLAGALFAYGKGSVFPSFLGIPRSVDALVMVLLGGVQTVVGPVLGAVAYVGLQEQLVRISDLWRLVLGLAILAMVILFPGGLAGALRSRRP</sequence>
<keyword evidence="3" id="KW-1003">Cell membrane</keyword>
<evidence type="ECO:0000313" key="11">
    <source>
        <dbReference type="Proteomes" id="UP001518989"/>
    </source>
</evidence>
<keyword evidence="6 9" id="KW-1133">Transmembrane helix</keyword>
<evidence type="ECO:0000256" key="3">
    <source>
        <dbReference type="ARBA" id="ARBA00022475"/>
    </source>
</evidence>
<feature type="transmembrane region" description="Helical" evidence="9">
    <location>
        <begin position="461"/>
        <end position="489"/>
    </location>
</feature>
<reference evidence="10 11" key="1">
    <citation type="submission" date="2020-09" db="EMBL/GenBank/DDBJ databases">
        <title>Roseomonas.</title>
        <authorList>
            <person name="Zhu W."/>
        </authorList>
    </citation>
    <scope>NUCLEOTIDE SEQUENCE [LARGE SCALE GENOMIC DNA]</scope>
    <source>
        <strain evidence="10 11">573</strain>
    </source>
</reference>
<feature type="transmembrane region" description="Helical" evidence="9">
    <location>
        <begin position="103"/>
        <end position="122"/>
    </location>
</feature>
<evidence type="ECO:0000256" key="1">
    <source>
        <dbReference type="ARBA" id="ARBA00004651"/>
    </source>
</evidence>
<dbReference type="Pfam" id="PF02653">
    <property type="entry name" value="BPD_transp_2"/>
    <property type="match status" value="2"/>
</dbReference>
<feature type="transmembrane region" description="Helical" evidence="9">
    <location>
        <begin position="391"/>
        <end position="410"/>
    </location>
</feature>
<dbReference type="InterPro" id="IPR001851">
    <property type="entry name" value="ABC_transp_permease"/>
</dbReference>
<organism evidence="10 11">
    <name type="scientific">Roseomonas haemaphysalidis</name>
    <dbReference type="NCBI Taxonomy" id="2768162"/>
    <lineage>
        <taxon>Bacteria</taxon>
        <taxon>Pseudomonadati</taxon>
        <taxon>Pseudomonadota</taxon>
        <taxon>Alphaproteobacteria</taxon>
        <taxon>Acetobacterales</taxon>
        <taxon>Roseomonadaceae</taxon>
        <taxon>Roseomonas</taxon>
    </lineage>
</organism>
<accession>A0ABS3KVK4</accession>